<dbReference type="Pfam" id="PF00394">
    <property type="entry name" value="Cu-oxidase"/>
    <property type="match status" value="1"/>
</dbReference>
<feature type="domain" description="Plastocyanin-like" evidence="6">
    <location>
        <begin position="467"/>
        <end position="572"/>
    </location>
</feature>
<dbReference type="InterPro" id="IPR001117">
    <property type="entry name" value="Cu-oxidase_2nd"/>
</dbReference>
<dbReference type="AlphaFoldDB" id="A0A818G8F6"/>
<dbReference type="PROSITE" id="PS00080">
    <property type="entry name" value="MULTICOPPER_OXIDASE2"/>
    <property type="match status" value="1"/>
</dbReference>
<evidence type="ECO:0000256" key="1">
    <source>
        <dbReference type="ARBA" id="ARBA00010609"/>
    </source>
</evidence>
<feature type="domain" description="Plastocyanin-like" evidence="7">
    <location>
        <begin position="75"/>
        <end position="187"/>
    </location>
</feature>
<dbReference type="GO" id="GO:0005507">
    <property type="term" value="F:copper ion binding"/>
    <property type="evidence" value="ECO:0007669"/>
    <property type="project" value="InterPro"/>
</dbReference>
<evidence type="ECO:0000259" key="6">
    <source>
        <dbReference type="Pfam" id="PF07731"/>
    </source>
</evidence>
<organism evidence="9 10">
    <name type="scientific">Adineta steineri</name>
    <dbReference type="NCBI Taxonomy" id="433720"/>
    <lineage>
        <taxon>Eukaryota</taxon>
        <taxon>Metazoa</taxon>
        <taxon>Spiralia</taxon>
        <taxon>Gnathifera</taxon>
        <taxon>Rotifera</taxon>
        <taxon>Eurotatoria</taxon>
        <taxon>Bdelloidea</taxon>
        <taxon>Adinetida</taxon>
        <taxon>Adinetidae</taxon>
        <taxon>Adineta</taxon>
    </lineage>
</organism>
<dbReference type="InterPro" id="IPR002355">
    <property type="entry name" value="Cu_oxidase_Cu_BS"/>
</dbReference>
<dbReference type="Pfam" id="PF07731">
    <property type="entry name" value="Cu-oxidase_2"/>
    <property type="match status" value="1"/>
</dbReference>
<dbReference type="PANTHER" id="PTHR11709:SF511">
    <property type="entry name" value="LACCASE"/>
    <property type="match status" value="1"/>
</dbReference>
<dbReference type="PANTHER" id="PTHR11709">
    <property type="entry name" value="MULTI-COPPER OXIDASE"/>
    <property type="match status" value="1"/>
</dbReference>
<evidence type="ECO:0000256" key="3">
    <source>
        <dbReference type="ARBA" id="ARBA00023002"/>
    </source>
</evidence>
<evidence type="ECO:0000313" key="10">
    <source>
        <dbReference type="Proteomes" id="UP000663881"/>
    </source>
</evidence>
<dbReference type="InterPro" id="IPR045087">
    <property type="entry name" value="Cu-oxidase_fam"/>
</dbReference>
<evidence type="ECO:0000256" key="4">
    <source>
        <dbReference type="SAM" id="Phobius"/>
    </source>
</evidence>
<dbReference type="Proteomes" id="UP000663891">
    <property type="component" value="Unassembled WGS sequence"/>
</dbReference>
<evidence type="ECO:0000259" key="7">
    <source>
        <dbReference type="Pfam" id="PF07732"/>
    </source>
</evidence>
<protein>
    <recommendedName>
        <fullName evidence="11">Multicopper oxidase</fullName>
    </recommendedName>
</protein>
<dbReference type="OrthoDB" id="2121828at2759"/>
<dbReference type="EMBL" id="CAJOAY010000015">
    <property type="protein sequence ID" value="CAF3487543.1"/>
    <property type="molecule type" value="Genomic_DNA"/>
</dbReference>
<dbReference type="EMBL" id="CAJNON010000010">
    <property type="protein sequence ID" value="CAF0767388.1"/>
    <property type="molecule type" value="Genomic_DNA"/>
</dbReference>
<dbReference type="InterPro" id="IPR011706">
    <property type="entry name" value="Cu-oxidase_C"/>
</dbReference>
<evidence type="ECO:0000313" key="8">
    <source>
        <dbReference type="EMBL" id="CAF0767388.1"/>
    </source>
</evidence>
<keyword evidence="2" id="KW-0479">Metal-binding</keyword>
<reference evidence="9" key="1">
    <citation type="submission" date="2021-02" db="EMBL/GenBank/DDBJ databases">
        <authorList>
            <person name="Nowell W R."/>
        </authorList>
    </citation>
    <scope>NUCLEOTIDE SEQUENCE</scope>
</reference>
<dbReference type="InterPro" id="IPR008972">
    <property type="entry name" value="Cupredoxin"/>
</dbReference>
<keyword evidence="4" id="KW-0472">Membrane</keyword>
<gene>
    <name evidence="9" type="ORF">OKA104_LOCUS706</name>
    <name evidence="8" type="ORF">VCS650_LOCUS2170</name>
</gene>
<dbReference type="SUPFAM" id="SSF49503">
    <property type="entry name" value="Cupredoxins"/>
    <property type="match status" value="3"/>
</dbReference>
<evidence type="ECO:0008006" key="11">
    <source>
        <dbReference type="Google" id="ProtNLM"/>
    </source>
</evidence>
<name>A0A818G8F6_9BILA</name>
<dbReference type="InterPro" id="IPR033138">
    <property type="entry name" value="Cu_oxidase_CS"/>
</dbReference>
<dbReference type="Proteomes" id="UP000663881">
    <property type="component" value="Unassembled WGS sequence"/>
</dbReference>
<keyword evidence="4" id="KW-0812">Transmembrane</keyword>
<evidence type="ECO:0000313" key="9">
    <source>
        <dbReference type="EMBL" id="CAF3487543.1"/>
    </source>
</evidence>
<sequence>MILLNYLSNNRLFHSFYRTTGILSIKLWHILLFICVSIVIIVTGLTPIYLWNKNLKSNSIEQNVNVYNNTFRIGWFNASPDNYERSILSINSKLIAPTILVNQGDIINLTIINESFEPITIHWHGLLQMNTLDMDGVPGVTQCSIEPNETFLYKYKTMNQSGTYWYHSHYSIQYGDGLKGILIIKDLNDPFKYLYEDDEDILQLTDWYHIPLHILLRTYLSPGMLDPVPDSSLINGIGQFNCTLNKTCSYYRSFIRIGTTKRLRIINTSVYAKITLTIDQHQMRIIEADGIYLDGNKYVKTLRLNPGQRYSILITANKQFISQTYWIRTTIHPFVDYNNQYNSSIQPNAYAILQYINNDDNMDININNNLFPSINSLNNDDFIINQSISNGEIFSDEFGLIPMNLQEYKVPKSPNIRTFIFDSKHQGSNPGYFYFNNQTFIHPINETLLSLLIYKNSSSAQLSWPLTIPIETNDIIDIIINNIDYASHPFHLHGHHVWILAQGNSSQGYFNQSTYNNIIYNEQNPIYRDTFTVNPYSYLVFRFKANNPGIWMLHCHNDWHLQVGMALIFIESSQLIKQYYLKNNLINSIPKQCYHY</sequence>
<dbReference type="InterPro" id="IPR011707">
    <property type="entry name" value="Cu-oxidase-like_N"/>
</dbReference>
<comment type="similarity">
    <text evidence="1">Belongs to the multicopper oxidase family.</text>
</comment>
<dbReference type="GO" id="GO:0016491">
    <property type="term" value="F:oxidoreductase activity"/>
    <property type="evidence" value="ECO:0007669"/>
    <property type="project" value="UniProtKB-KW"/>
</dbReference>
<accession>A0A818G8F6</accession>
<dbReference type="Pfam" id="PF07732">
    <property type="entry name" value="Cu-oxidase_3"/>
    <property type="match status" value="1"/>
</dbReference>
<dbReference type="Gene3D" id="2.60.40.420">
    <property type="entry name" value="Cupredoxins - blue copper proteins"/>
    <property type="match status" value="3"/>
</dbReference>
<feature type="transmembrane region" description="Helical" evidence="4">
    <location>
        <begin position="27"/>
        <end position="51"/>
    </location>
</feature>
<feature type="domain" description="Plastocyanin-like" evidence="5">
    <location>
        <begin position="201"/>
        <end position="357"/>
    </location>
</feature>
<evidence type="ECO:0000256" key="2">
    <source>
        <dbReference type="ARBA" id="ARBA00022723"/>
    </source>
</evidence>
<comment type="caution">
    <text evidence="9">The sequence shown here is derived from an EMBL/GenBank/DDBJ whole genome shotgun (WGS) entry which is preliminary data.</text>
</comment>
<keyword evidence="3" id="KW-0560">Oxidoreductase</keyword>
<dbReference type="CDD" id="cd04205">
    <property type="entry name" value="CuRO_2_LCC_like"/>
    <property type="match status" value="1"/>
</dbReference>
<keyword evidence="4" id="KW-1133">Transmembrane helix</keyword>
<evidence type="ECO:0000259" key="5">
    <source>
        <dbReference type="Pfam" id="PF00394"/>
    </source>
</evidence>
<proteinExistence type="inferred from homology"/>
<dbReference type="PROSITE" id="PS00079">
    <property type="entry name" value="MULTICOPPER_OXIDASE1"/>
    <property type="match status" value="2"/>
</dbReference>